<protein>
    <submittedName>
        <fullName evidence="3">Uncharacterized protein</fullName>
    </submittedName>
</protein>
<keyword evidence="4" id="KW-1185">Reference proteome</keyword>
<proteinExistence type="predicted"/>
<sequence length="545" mass="59903">MSNQHVPPAITLNSEPVLLPFADVRIGEDHGWVTYDNLNTLTKLVGSTIVTAQTDREFARSDRQYIKERVTYLEEFLLQLLTKMGPALIPKSLAEEVTSSPLEQLPISGPSDQARSIEIDISPAFRLPLPDPIKCAPDITDEVCHLKLQLAQSLVMVSGLKTDLQKASDTIQDLKSRNELLESESTQRINACVKAQNEIGRLTDSETSLKKSNQGLINLSVKLLTTTDQYTTDRSQPRRLPDLPPCLPPYQTTYRLQSDPFAKPRLPPLPLGLYPNSTKHNQGHTNLDNLLYPISSSFVKASFPSPSHELQLHEMSLAAGSRSYRRHTSDHLPINCQYRGMTECPCSKTLVNNHRPVESIPSSSATSDLSPLSASIDPFRLAGPGPFSISGTLLNQSKPSHRRRATCRYSKGGTSSSASTATQSFPSSTTGSVSSSVSGSTSPGTALDHLCRVHELGQPDTLPNPPMFTTSCVPCSCYTTISKTTHKHNKLFLPNGTSPSSNPHVAPQAYQYDNPSQVDKWVKDQDPDWFQIGDHPPTDFHFPDT</sequence>
<feature type="region of interest" description="Disordered" evidence="2">
    <location>
        <begin position="390"/>
        <end position="441"/>
    </location>
</feature>
<keyword evidence="1" id="KW-0175">Coiled coil</keyword>
<accession>A0A0L0VD94</accession>
<evidence type="ECO:0000256" key="1">
    <source>
        <dbReference type="SAM" id="Coils"/>
    </source>
</evidence>
<gene>
    <name evidence="3" type="ORF">PSTG_09386</name>
</gene>
<dbReference type="Proteomes" id="UP000054564">
    <property type="component" value="Unassembled WGS sequence"/>
</dbReference>
<evidence type="ECO:0000313" key="3">
    <source>
        <dbReference type="EMBL" id="KNE97277.1"/>
    </source>
</evidence>
<evidence type="ECO:0000313" key="4">
    <source>
        <dbReference type="Proteomes" id="UP000054564"/>
    </source>
</evidence>
<organism evidence="3 4">
    <name type="scientific">Puccinia striiformis f. sp. tritici PST-78</name>
    <dbReference type="NCBI Taxonomy" id="1165861"/>
    <lineage>
        <taxon>Eukaryota</taxon>
        <taxon>Fungi</taxon>
        <taxon>Dikarya</taxon>
        <taxon>Basidiomycota</taxon>
        <taxon>Pucciniomycotina</taxon>
        <taxon>Pucciniomycetes</taxon>
        <taxon>Pucciniales</taxon>
        <taxon>Pucciniaceae</taxon>
        <taxon>Puccinia</taxon>
    </lineage>
</organism>
<feature type="coiled-coil region" evidence="1">
    <location>
        <begin position="157"/>
        <end position="184"/>
    </location>
</feature>
<reference evidence="4" key="1">
    <citation type="submission" date="2014-03" db="EMBL/GenBank/DDBJ databases">
        <title>The Genome Sequence of Puccinia striiformis f. sp. tritici PST-78.</title>
        <authorList>
            <consortium name="The Broad Institute Genome Sequencing Platform"/>
            <person name="Cuomo C."/>
            <person name="Hulbert S."/>
            <person name="Chen X."/>
            <person name="Walker B."/>
            <person name="Young S.K."/>
            <person name="Zeng Q."/>
            <person name="Gargeya S."/>
            <person name="Fitzgerald M."/>
            <person name="Haas B."/>
            <person name="Abouelleil A."/>
            <person name="Alvarado L."/>
            <person name="Arachchi H.M."/>
            <person name="Berlin A.M."/>
            <person name="Chapman S.B."/>
            <person name="Goldberg J."/>
            <person name="Griggs A."/>
            <person name="Gujja S."/>
            <person name="Hansen M."/>
            <person name="Howarth C."/>
            <person name="Imamovic A."/>
            <person name="Larimer J."/>
            <person name="McCowan C."/>
            <person name="Montmayeur A."/>
            <person name="Murphy C."/>
            <person name="Neiman D."/>
            <person name="Pearson M."/>
            <person name="Priest M."/>
            <person name="Roberts A."/>
            <person name="Saif S."/>
            <person name="Shea T."/>
            <person name="Sisk P."/>
            <person name="Sykes S."/>
            <person name="Wortman J."/>
            <person name="Nusbaum C."/>
            <person name="Birren B."/>
        </authorList>
    </citation>
    <scope>NUCLEOTIDE SEQUENCE [LARGE SCALE GENOMIC DNA]</scope>
    <source>
        <strain evidence="4">race PST-78</strain>
    </source>
</reference>
<dbReference type="EMBL" id="AJIL01000070">
    <property type="protein sequence ID" value="KNE97277.1"/>
    <property type="molecule type" value="Genomic_DNA"/>
</dbReference>
<name>A0A0L0VD94_9BASI</name>
<evidence type="ECO:0000256" key="2">
    <source>
        <dbReference type="SAM" id="MobiDB-lite"/>
    </source>
</evidence>
<dbReference type="AlphaFoldDB" id="A0A0L0VD94"/>
<comment type="caution">
    <text evidence="3">The sequence shown here is derived from an EMBL/GenBank/DDBJ whole genome shotgun (WGS) entry which is preliminary data.</text>
</comment>
<feature type="compositionally biased region" description="Low complexity" evidence="2">
    <location>
        <begin position="414"/>
        <end position="441"/>
    </location>
</feature>